<evidence type="ECO:0000313" key="1">
    <source>
        <dbReference type="EMBL" id="VEB61884.1"/>
    </source>
</evidence>
<reference evidence="1 2" key="1">
    <citation type="submission" date="2018-12" db="EMBL/GenBank/DDBJ databases">
        <authorList>
            <consortium name="Pathogen Informatics"/>
        </authorList>
    </citation>
    <scope>NUCLEOTIDE SEQUENCE [LARGE SCALE GENOMIC DNA]</scope>
    <source>
        <strain evidence="1 2">NCTC6754</strain>
    </source>
</reference>
<sequence>MRNRTLADLDRVVALGGGHGLGRVLSSLSSLGFAPDRHCDYHR</sequence>
<protein>
    <submittedName>
        <fullName evidence="1">Protein YbhK</fullName>
    </submittedName>
</protein>
<name>A0A447U6T4_SALET</name>
<evidence type="ECO:0000313" key="2">
    <source>
        <dbReference type="Proteomes" id="UP000269208"/>
    </source>
</evidence>
<dbReference type="AlphaFoldDB" id="A0A447U6T4"/>
<organism evidence="1 2">
    <name type="scientific">Salmonella enterica I</name>
    <dbReference type="NCBI Taxonomy" id="59201"/>
    <lineage>
        <taxon>Bacteria</taxon>
        <taxon>Pseudomonadati</taxon>
        <taxon>Pseudomonadota</taxon>
        <taxon>Gammaproteobacteria</taxon>
        <taxon>Enterobacterales</taxon>
        <taxon>Enterobacteriaceae</taxon>
        <taxon>Salmonella</taxon>
    </lineage>
</organism>
<proteinExistence type="predicted"/>
<dbReference type="EMBL" id="LR134190">
    <property type="protein sequence ID" value="VEB61884.1"/>
    <property type="molecule type" value="Genomic_DNA"/>
</dbReference>
<gene>
    <name evidence="1" type="primary">ybhk_1</name>
    <name evidence="1" type="ORF">NCTC6754_07260</name>
</gene>
<dbReference type="Proteomes" id="UP000269208">
    <property type="component" value="Chromosome"/>
</dbReference>
<accession>A0A447U6T4</accession>